<dbReference type="PANTHER" id="PTHR34220:SF7">
    <property type="entry name" value="SENSOR HISTIDINE KINASE YPDA"/>
    <property type="match status" value="1"/>
</dbReference>
<dbReference type="Pfam" id="PF10114">
    <property type="entry name" value="PocR"/>
    <property type="match status" value="1"/>
</dbReference>
<protein>
    <submittedName>
        <fullName evidence="2">PocR ligand-binding domain-containing protein</fullName>
    </submittedName>
</protein>
<dbReference type="EMBL" id="JAHLPM010000010">
    <property type="protein sequence ID" value="MBU5438884.1"/>
    <property type="molecule type" value="Genomic_DNA"/>
</dbReference>
<evidence type="ECO:0000259" key="1">
    <source>
        <dbReference type="SMART" id="SM00387"/>
    </source>
</evidence>
<reference evidence="2 3" key="1">
    <citation type="submission" date="2021-06" db="EMBL/GenBank/DDBJ databases">
        <authorList>
            <person name="Sun Q."/>
            <person name="Li D."/>
        </authorList>
    </citation>
    <scope>NUCLEOTIDE SEQUENCE [LARGE SCALE GENOMIC DNA]</scope>
    <source>
        <strain evidence="2 3">MSJ-40</strain>
    </source>
</reference>
<dbReference type="RefSeq" id="WP_216520332.1">
    <property type="nucleotide sequence ID" value="NZ_JAHLPM010000010.1"/>
</dbReference>
<dbReference type="InterPro" id="IPR018771">
    <property type="entry name" value="PocR_dom"/>
</dbReference>
<comment type="caution">
    <text evidence="2">The sequence shown here is derived from an EMBL/GenBank/DDBJ whole genome shotgun (WGS) entry which is preliminary data.</text>
</comment>
<dbReference type="InterPro" id="IPR010559">
    <property type="entry name" value="Sig_transdc_His_kin_internal"/>
</dbReference>
<gene>
    <name evidence="2" type="ORF">KQI42_12725</name>
</gene>
<dbReference type="InterPro" id="IPR050640">
    <property type="entry name" value="Bact_2-comp_sensor_kinase"/>
</dbReference>
<dbReference type="Pfam" id="PF06580">
    <property type="entry name" value="His_kinase"/>
    <property type="match status" value="1"/>
</dbReference>
<dbReference type="PANTHER" id="PTHR34220">
    <property type="entry name" value="SENSOR HISTIDINE KINASE YPDA"/>
    <property type="match status" value="1"/>
</dbReference>
<dbReference type="Pfam" id="PF02518">
    <property type="entry name" value="HATPase_c"/>
    <property type="match status" value="1"/>
</dbReference>
<dbReference type="Proteomes" id="UP000749471">
    <property type="component" value="Unassembled WGS sequence"/>
</dbReference>
<evidence type="ECO:0000313" key="3">
    <source>
        <dbReference type="Proteomes" id="UP000749471"/>
    </source>
</evidence>
<evidence type="ECO:0000313" key="2">
    <source>
        <dbReference type="EMBL" id="MBU5438884.1"/>
    </source>
</evidence>
<dbReference type="InterPro" id="IPR003594">
    <property type="entry name" value="HATPase_dom"/>
</dbReference>
<sequence>MINQENLTLWDLIDLEVLANSQKKIANLSSFPIFTAAPDGNAFGEMMNCTPFCQLIRSSAKGAFLCQKSESMISKVSFKKGQCQVHDCHMGLKNCAVPIVIDGLFLGSVLGGQFFVEGEEYKKYQFNIEKLSKEFNISKDELKDAISKIPVVPEKYVFDCLEYCEFLADYITEIGMRNVTKKKLLNQIEKNLEFQKKAKMAELKTLEAQINPHFLFNTLNSIARMAFFEDSPNTEEMIYCLSDLLRYNLKEIEEFPTINSELQNIERYLFIQNIRYKDRLKYYIDVPEELLSYRIPSMILQPIVENAIVHGLEPKAEGGIIYISSEIKKEKIIIMIKDTGVGIPSKKLNYLLTNPEESMGLGVKNSHNRLNTYFGPDYGLRISSVENVETIVEIHFPCFKELSPIPKFIN</sequence>
<organism evidence="2 3">
    <name type="scientific">Tissierella simiarum</name>
    <dbReference type="NCBI Taxonomy" id="2841534"/>
    <lineage>
        <taxon>Bacteria</taxon>
        <taxon>Bacillati</taxon>
        <taxon>Bacillota</taxon>
        <taxon>Tissierellia</taxon>
        <taxon>Tissierellales</taxon>
        <taxon>Tissierellaceae</taxon>
        <taxon>Tissierella</taxon>
    </lineage>
</organism>
<accession>A0ABS6E7J1</accession>
<proteinExistence type="predicted"/>
<dbReference type="SMART" id="SM00387">
    <property type="entry name" value="HATPase_c"/>
    <property type="match status" value="1"/>
</dbReference>
<name>A0ABS6E7J1_9FIRM</name>
<keyword evidence="3" id="KW-1185">Reference proteome</keyword>
<feature type="domain" description="Histidine kinase/HSP90-like ATPase" evidence="1">
    <location>
        <begin position="295"/>
        <end position="400"/>
    </location>
</feature>